<name>A0A813L4Q3_POLGL</name>
<dbReference type="AlphaFoldDB" id="A0A813L4Q3"/>
<dbReference type="Proteomes" id="UP000654075">
    <property type="component" value="Unassembled WGS sequence"/>
</dbReference>
<dbReference type="OrthoDB" id="5945798at2759"/>
<keyword evidence="5" id="KW-1185">Reference proteome</keyword>
<dbReference type="EMBL" id="CAJNNV010010234">
    <property type="protein sequence ID" value="CAE8598389.1"/>
    <property type="molecule type" value="Genomic_DNA"/>
</dbReference>
<accession>A0A813L4Q3</accession>
<dbReference type="Pfam" id="PF00856">
    <property type="entry name" value="SET"/>
    <property type="match status" value="1"/>
</dbReference>
<dbReference type="OMA" id="ACARCKC"/>
<evidence type="ECO:0000313" key="5">
    <source>
        <dbReference type="Proteomes" id="UP000654075"/>
    </source>
</evidence>
<dbReference type="Gene3D" id="2.170.270.10">
    <property type="entry name" value="SET domain"/>
    <property type="match status" value="1"/>
</dbReference>
<evidence type="ECO:0000313" key="4">
    <source>
        <dbReference type="Proteomes" id="UP000626109"/>
    </source>
</evidence>
<dbReference type="InterPro" id="IPR046341">
    <property type="entry name" value="SET_dom_sf"/>
</dbReference>
<dbReference type="InterPro" id="IPR001214">
    <property type="entry name" value="SET_dom"/>
</dbReference>
<proteinExistence type="predicted"/>
<dbReference type="CDD" id="cd20071">
    <property type="entry name" value="SET_SMYD"/>
    <property type="match status" value="1"/>
</dbReference>
<dbReference type="PANTHER" id="PTHR46455:SF5">
    <property type="entry name" value="SET AND MYND DOMAIN CONTAINING, ARTHROPOD-SPECIFIC, MEMBER 4, ISOFORM A"/>
    <property type="match status" value="1"/>
</dbReference>
<evidence type="ECO:0000259" key="1">
    <source>
        <dbReference type="PROSITE" id="PS50280"/>
    </source>
</evidence>
<dbReference type="PANTHER" id="PTHR46455">
    <property type="entry name" value="SET AND MYND DOMAIN CONTAINING, ARTHROPOD-SPECIFIC, MEMBER 4, ISOFORM A"/>
    <property type="match status" value="1"/>
</dbReference>
<dbReference type="SUPFAM" id="SSF82199">
    <property type="entry name" value="SET domain"/>
    <property type="match status" value="1"/>
</dbReference>
<reference evidence="3" key="1">
    <citation type="submission" date="2021-02" db="EMBL/GenBank/DDBJ databases">
        <authorList>
            <person name="Dougan E. K."/>
            <person name="Rhodes N."/>
            <person name="Thang M."/>
            <person name="Chan C."/>
        </authorList>
    </citation>
    <scope>NUCLEOTIDE SEQUENCE</scope>
</reference>
<protein>
    <recommendedName>
        <fullName evidence="1">SET domain-containing protein</fullName>
    </recommendedName>
</protein>
<gene>
    <name evidence="2" type="ORF">PGLA1383_LOCUS16798</name>
    <name evidence="3" type="ORF">PGLA2088_LOCUS39756</name>
</gene>
<sequence>MAADDPSQLLVAEKVRNATGVQCSEAIGRVLVAAAPFAPGELVLEEAPLLAWQEDPMQLFRDFLAAPAWKQALVLDLAKSKLSAERAAEHEAVALSASQSEISIPIDTARQILQIVDTNAQQMHSEGEDGTRAGLFARASKAEHSCRPNCASTTQASPGVIRYHAVSPIEVGDRISISYLSELWSTPREARRNALLEMEKAFNCNCCRCVALDDCRGLACLEANCSGFCFQEGVSLMWRCGKCGSEYDKEGMKSRLQEEKRLLLRTSQLQIRAAAASSSSEQELVREELCNLMTELRKHLAPTHYLGILSLETLHTPEFFPGAGNVAAAKAYVNKLKLLDCIAAGCSSASCSERHAANAENWGDADAAIQFCLAAGSTMFPEALQISESYLPMIHMMASPRVVEELKGCLELAE</sequence>
<feature type="domain" description="SET" evidence="1">
    <location>
        <begin position="13"/>
        <end position="180"/>
    </location>
</feature>
<dbReference type="PROSITE" id="PS50280">
    <property type="entry name" value="SET"/>
    <property type="match status" value="1"/>
</dbReference>
<evidence type="ECO:0000313" key="2">
    <source>
        <dbReference type="EMBL" id="CAE8598389.1"/>
    </source>
</evidence>
<dbReference type="InterPro" id="IPR053010">
    <property type="entry name" value="SET_SmydA-8"/>
</dbReference>
<comment type="caution">
    <text evidence="3">The sequence shown here is derived from an EMBL/GenBank/DDBJ whole genome shotgun (WGS) entry which is preliminary data.</text>
</comment>
<dbReference type="EMBL" id="CAJNNW010033259">
    <property type="protein sequence ID" value="CAE8717894.1"/>
    <property type="molecule type" value="Genomic_DNA"/>
</dbReference>
<dbReference type="Proteomes" id="UP000626109">
    <property type="component" value="Unassembled WGS sequence"/>
</dbReference>
<organism evidence="3 4">
    <name type="scientific">Polarella glacialis</name>
    <name type="common">Dinoflagellate</name>
    <dbReference type="NCBI Taxonomy" id="89957"/>
    <lineage>
        <taxon>Eukaryota</taxon>
        <taxon>Sar</taxon>
        <taxon>Alveolata</taxon>
        <taxon>Dinophyceae</taxon>
        <taxon>Suessiales</taxon>
        <taxon>Suessiaceae</taxon>
        <taxon>Polarella</taxon>
    </lineage>
</organism>
<evidence type="ECO:0000313" key="3">
    <source>
        <dbReference type="EMBL" id="CAE8717894.1"/>
    </source>
</evidence>